<protein>
    <submittedName>
        <fullName evidence="1">Uncharacterized protein</fullName>
    </submittedName>
</protein>
<reference evidence="1 2" key="1">
    <citation type="submission" date="2020-02" db="EMBL/GenBank/DDBJ databases">
        <authorList>
            <person name="Ferguson B K."/>
        </authorList>
    </citation>
    <scope>NUCLEOTIDE SEQUENCE [LARGE SCALE GENOMIC DNA]</scope>
</reference>
<dbReference type="Proteomes" id="UP000479000">
    <property type="component" value="Unassembled WGS sequence"/>
</dbReference>
<gene>
    <name evidence="1" type="ORF">NTEN_LOCUS6623</name>
</gene>
<name>A0A6H5GC11_9HEMI</name>
<evidence type="ECO:0000313" key="1">
    <source>
        <dbReference type="EMBL" id="CAB0000836.1"/>
    </source>
</evidence>
<organism evidence="1 2">
    <name type="scientific">Nesidiocoris tenuis</name>
    <dbReference type="NCBI Taxonomy" id="355587"/>
    <lineage>
        <taxon>Eukaryota</taxon>
        <taxon>Metazoa</taxon>
        <taxon>Ecdysozoa</taxon>
        <taxon>Arthropoda</taxon>
        <taxon>Hexapoda</taxon>
        <taxon>Insecta</taxon>
        <taxon>Pterygota</taxon>
        <taxon>Neoptera</taxon>
        <taxon>Paraneoptera</taxon>
        <taxon>Hemiptera</taxon>
        <taxon>Heteroptera</taxon>
        <taxon>Panheteroptera</taxon>
        <taxon>Cimicomorpha</taxon>
        <taxon>Miridae</taxon>
        <taxon>Dicyphina</taxon>
        <taxon>Nesidiocoris</taxon>
    </lineage>
</organism>
<evidence type="ECO:0000313" key="2">
    <source>
        <dbReference type="Proteomes" id="UP000479000"/>
    </source>
</evidence>
<keyword evidence="2" id="KW-1185">Reference proteome</keyword>
<accession>A0A6H5GC11</accession>
<proteinExistence type="predicted"/>
<feature type="non-terminal residue" evidence="1">
    <location>
        <position position="81"/>
    </location>
</feature>
<dbReference type="AlphaFoldDB" id="A0A6H5GC11"/>
<dbReference type="EMBL" id="CADCXU010010020">
    <property type="protein sequence ID" value="CAB0000836.1"/>
    <property type="molecule type" value="Genomic_DNA"/>
</dbReference>
<sequence>MAVSRFPSPSMVTPRVISGFFGNQELDGFQGNPRLSYRYSSILMASSRDIWILSRRSACSSVSSVVISGFPLKVSIVLGDK</sequence>